<dbReference type="InterPro" id="IPR029039">
    <property type="entry name" value="Flavoprotein-like_sf"/>
</dbReference>
<dbReference type="Gene3D" id="3.40.50.360">
    <property type="match status" value="1"/>
</dbReference>
<dbReference type="PRINTS" id="PR00369">
    <property type="entry name" value="FLAVODOXIN"/>
</dbReference>
<dbReference type="GO" id="GO:0003958">
    <property type="term" value="F:NADPH-hemoprotein reductase activity"/>
    <property type="evidence" value="ECO:0007669"/>
    <property type="project" value="UniProtKB-EC"/>
</dbReference>
<name>A0A5S5DXA8_9FLAO</name>
<keyword evidence="1" id="KW-0285">Flavoprotein</keyword>
<dbReference type="InterPro" id="IPR001094">
    <property type="entry name" value="Flavdoxin-like"/>
</dbReference>
<dbReference type="Pfam" id="PF00175">
    <property type="entry name" value="NAD_binding_1"/>
    <property type="match status" value="1"/>
</dbReference>
<evidence type="ECO:0000256" key="3">
    <source>
        <dbReference type="SAM" id="Phobius"/>
    </source>
</evidence>
<dbReference type="RefSeq" id="WP_211354907.1">
    <property type="nucleotide sequence ID" value="NZ_VNIA01000002.1"/>
</dbReference>
<evidence type="ECO:0000313" key="7">
    <source>
        <dbReference type="Proteomes" id="UP000323136"/>
    </source>
</evidence>
<keyword evidence="3" id="KW-0812">Transmembrane</keyword>
<keyword evidence="7" id="KW-1185">Reference proteome</keyword>
<dbReference type="PANTHER" id="PTHR19384:SF17">
    <property type="entry name" value="NADPH--CYTOCHROME P450 REDUCTASE"/>
    <property type="match status" value="1"/>
</dbReference>
<dbReference type="GO" id="GO:0010181">
    <property type="term" value="F:FMN binding"/>
    <property type="evidence" value="ECO:0007669"/>
    <property type="project" value="InterPro"/>
</dbReference>
<dbReference type="InterPro" id="IPR008254">
    <property type="entry name" value="Flavodoxin/NO_synth"/>
</dbReference>
<dbReference type="SUPFAM" id="SSF52218">
    <property type="entry name" value="Flavoproteins"/>
    <property type="match status" value="1"/>
</dbReference>
<reference evidence="6 7" key="1">
    <citation type="submission" date="2019-07" db="EMBL/GenBank/DDBJ databases">
        <title>Genomic Encyclopedia of Type Strains, Phase IV (KMG-IV): sequencing the most valuable type-strain genomes for metagenomic binning, comparative biology and taxonomic classification.</title>
        <authorList>
            <person name="Goeker M."/>
        </authorList>
    </citation>
    <scope>NUCLEOTIDE SEQUENCE [LARGE SCALE GENOMIC DNA]</scope>
    <source>
        <strain evidence="6 7">DSM 18961</strain>
    </source>
</reference>
<dbReference type="GO" id="GO:0050660">
    <property type="term" value="F:flavin adenine dinucleotide binding"/>
    <property type="evidence" value="ECO:0007669"/>
    <property type="project" value="TreeGrafter"/>
</dbReference>
<feature type="transmembrane region" description="Helical" evidence="3">
    <location>
        <begin position="130"/>
        <end position="151"/>
    </location>
</feature>
<feature type="transmembrane region" description="Helical" evidence="3">
    <location>
        <begin position="343"/>
        <end position="362"/>
    </location>
</feature>
<dbReference type="PRINTS" id="PR00371">
    <property type="entry name" value="FPNCR"/>
</dbReference>
<dbReference type="GO" id="GO:0005829">
    <property type="term" value="C:cytosol"/>
    <property type="evidence" value="ECO:0007669"/>
    <property type="project" value="TreeGrafter"/>
</dbReference>
<feature type="transmembrane region" description="Helical" evidence="3">
    <location>
        <begin position="172"/>
        <end position="197"/>
    </location>
</feature>
<dbReference type="Pfam" id="PF00258">
    <property type="entry name" value="Flavodoxin_1"/>
    <property type="match status" value="1"/>
</dbReference>
<evidence type="ECO:0000256" key="1">
    <source>
        <dbReference type="ARBA" id="ARBA00022630"/>
    </source>
</evidence>
<evidence type="ECO:0000259" key="4">
    <source>
        <dbReference type="PROSITE" id="PS50902"/>
    </source>
</evidence>
<evidence type="ECO:0000313" key="6">
    <source>
        <dbReference type="EMBL" id="TYP99249.1"/>
    </source>
</evidence>
<feature type="domain" description="Flavodoxin-like" evidence="4">
    <location>
        <begin position="343"/>
        <end position="482"/>
    </location>
</feature>
<dbReference type="PANTHER" id="PTHR19384">
    <property type="entry name" value="NITRIC OXIDE SYNTHASE-RELATED"/>
    <property type="match status" value="1"/>
</dbReference>
<dbReference type="Gene3D" id="3.40.50.80">
    <property type="entry name" value="Nucleotide-binding domain of ferredoxin-NADP reductase (FNR) module"/>
    <property type="match status" value="1"/>
</dbReference>
<dbReference type="Pfam" id="PF03929">
    <property type="entry name" value="PepSY_TM"/>
    <property type="match status" value="1"/>
</dbReference>
<dbReference type="InterPro" id="IPR005625">
    <property type="entry name" value="PepSY-ass_TM"/>
</dbReference>
<dbReference type="AlphaFoldDB" id="A0A5S5DXA8"/>
<dbReference type="SUPFAM" id="SSF52343">
    <property type="entry name" value="Ferredoxin reductase-like, C-terminal NADP-linked domain"/>
    <property type="match status" value="1"/>
</dbReference>
<keyword evidence="3" id="KW-0472">Membrane</keyword>
<dbReference type="EMBL" id="VNIA01000002">
    <property type="protein sequence ID" value="TYP99249.1"/>
    <property type="molecule type" value="Genomic_DNA"/>
</dbReference>
<feature type="transmembrane region" description="Helical" evidence="3">
    <location>
        <begin position="298"/>
        <end position="323"/>
    </location>
</feature>
<protein>
    <recommendedName>
        <fullName evidence="2">NADPH--hemoprotein reductase</fullName>
        <ecNumber evidence="2">1.6.2.4</ecNumber>
    </recommendedName>
</protein>
<dbReference type="InterPro" id="IPR017927">
    <property type="entry name" value="FAD-bd_FR_type"/>
</dbReference>
<dbReference type="PROSITE" id="PS51384">
    <property type="entry name" value="FAD_FR"/>
    <property type="match status" value="1"/>
</dbReference>
<proteinExistence type="predicted"/>
<comment type="caution">
    <text evidence="6">The sequence shown here is derived from an EMBL/GenBank/DDBJ whole genome shotgun (WGS) entry which is preliminary data.</text>
</comment>
<dbReference type="Proteomes" id="UP000323136">
    <property type="component" value="Unassembled WGS sequence"/>
</dbReference>
<dbReference type="SUPFAM" id="SSF63380">
    <property type="entry name" value="Riboflavin synthase domain-like"/>
    <property type="match status" value="1"/>
</dbReference>
<feature type="domain" description="FAD-binding FR-type" evidence="5">
    <location>
        <begin position="495"/>
        <end position="592"/>
    </location>
</feature>
<evidence type="ECO:0000256" key="2">
    <source>
        <dbReference type="ARBA" id="ARBA00023797"/>
    </source>
</evidence>
<sequence length="727" mass="82881">MTISIWRYSHLTLAISSFVFIIIASVTGIVLAFEPISNQLKPFAIQNANTITLAETITSLKKEYEEVVSLKVDENNFLEASVITKNGQSHTFYVNPVTGKKIGDLIERASIYKWTTNLHRSLFLKSTGRFLVGFFSFLLFLITITGSILIIKRQGGIIQFFTKVVKEDFKQYYHVILGRYTLIPIIIITLTGVFLSLEKFSVLPETKISHNVDFSKTFAGKKLSFEDFDTFKSIYLKELKSLEFPFSDDEEDYFFLKLNNKELYIHQYSGEIISEQNLPWIRIVSNWSLFLHTGRGTILWSLILMFSSFSILFFVYSGFAMTIERRKKSTLPKNKINKDKAEFIILVGSETGSTFGFSIALYKALINAKKSVFIDHLNNYTSYKSANHLIVLTATYGEGDPPNNATNFLKLASKIEQPNLINYSVVGFGSMAYSDYCQFAIEVDAILNEHSKYKPVLPLFKINNQSFTDFKEWCIQWSKQIEIPLHLKQEVIKPKKQHAFTVVNKTDLNIDASFLVRLKPAKKLKFISGDLLSITPKEDTIERLYSIGKINNDILLSIKKHEYGICSNYLNQLQKNDMLNATITPNTSFHFPKKSTGVILIANGTGIAPFLGMIDANYKYIKTHLFWGGRTTESVELYSKQIYKAYDNKQLSSIHIAYSQEQKEKIYVQDLVSKEQDIIASVLKNNGTIMICGSIAMMNDVLKVLETISISKLNTPLNLQQIKTDCY</sequence>
<feature type="transmembrane region" description="Helical" evidence="3">
    <location>
        <begin position="12"/>
        <end position="33"/>
    </location>
</feature>
<evidence type="ECO:0000259" key="5">
    <source>
        <dbReference type="PROSITE" id="PS51384"/>
    </source>
</evidence>
<dbReference type="InterPro" id="IPR039261">
    <property type="entry name" value="FNR_nucleotide-bd"/>
</dbReference>
<gene>
    <name evidence="6" type="ORF">C7447_102571</name>
</gene>
<keyword evidence="3" id="KW-1133">Transmembrane helix</keyword>
<accession>A0A5S5DXA8</accession>
<organism evidence="6 7">
    <name type="scientific">Tenacibaculum adriaticum</name>
    <dbReference type="NCBI Taxonomy" id="413713"/>
    <lineage>
        <taxon>Bacteria</taxon>
        <taxon>Pseudomonadati</taxon>
        <taxon>Bacteroidota</taxon>
        <taxon>Flavobacteriia</taxon>
        <taxon>Flavobacteriales</taxon>
        <taxon>Flavobacteriaceae</taxon>
        <taxon>Tenacibaculum</taxon>
    </lineage>
</organism>
<dbReference type="PROSITE" id="PS50902">
    <property type="entry name" value="FLAVODOXIN_LIKE"/>
    <property type="match status" value="1"/>
</dbReference>
<dbReference type="Gene3D" id="2.40.30.10">
    <property type="entry name" value="Translation factors"/>
    <property type="match status" value="1"/>
</dbReference>
<dbReference type="InterPro" id="IPR017938">
    <property type="entry name" value="Riboflavin_synthase-like_b-brl"/>
</dbReference>
<dbReference type="InterPro" id="IPR001433">
    <property type="entry name" value="OxRdtase_FAD/NAD-bd"/>
</dbReference>
<dbReference type="InterPro" id="IPR001709">
    <property type="entry name" value="Flavoprot_Pyr_Nucl_cyt_Rdtase"/>
</dbReference>
<dbReference type="EC" id="1.6.2.4" evidence="2"/>